<evidence type="ECO:0008006" key="3">
    <source>
        <dbReference type="Google" id="ProtNLM"/>
    </source>
</evidence>
<dbReference type="AlphaFoldDB" id="A0A6A6VEH0"/>
<protein>
    <recommendedName>
        <fullName evidence="3">Transcription factor domain-containing protein</fullName>
    </recommendedName>
</protein>
<keyword evidence="2" id="KW-1185">Reference proteome</keyword>
<sequence length="346" mass="38515">MHEPNSDEEAFWDAESTISLLTDMALARLDDFTAGVIVPFDCMAVHMNAKTSSMLLHYLHQASHIITTQWVTDALQNATSAPFAYALLASSALHLLALGGSSLEGVLYYKGRAIAGVNELLSSPRTMVDDYAITAVFIFLTLEEHQLVPGNGSPYDAQWNARQRAVHLDGLRAMIEQRGGLAALSANRCLQTFILMHSIAHSISTLYRPYTALLDTIGRPQRYSLPSFRLNPAPNNTFRLFRALHINTDLLDIISDTIMYTNDLSTFFTDRSTPVEPLEPQKQGVQLQYLLFDWYTSTSHVKAKSGIDHSIALATIIFLVRITQPFDPGYRTVILTPIRKLQTALS</sequence>
<dbReference type="OrthoDB" id="5386330at2759"/>
<evidence type="ECO:0000313" key="1">
    <source>
        <dbReference type="EMBL" id="KAF2747950.1"/>
    </source>
</evidence>
<dbReference type="InterPro" id="IPR021858">
    <property type="entry name" value="Fun_TF"/>
</dbReference>
<dbReference type="Pfam" id="PF11951">
    <property type="entry name" value="Fungal_trans_2"/>
    <property type="match status" value="1"/>
</dbReference>
<reference evidence="1" key="1">
    <citation type="journal article" date="2020" name="Stud. Mycol.">
        <title>101 Dothideomycetes genomes: a test case for predicting lifestyles and emergence of pathogens.</title>
        <authorList>
            <person name="Haridas S."/>
            <person name="Albert R."/>
            <person name="Binder M."/>
            <person name="Bloem J."/>
            <person name="Labutti K."/>
            <person name="Salamov A."/>
            <person name="Andreopoulos B."/>
            <person name="Baker S."/>
            <person name="Barry K."/>
            <person name="Bills G."/>
            <person name="Bluhm B."/>
            <person name="Cannon C."/>
            <person name="Castanera R."/>
            <person name="Culley D."/>
            <person name="Daum C."/>
            <person name="Ezra D."/>
            <person name="Gonzalez J."/>
            <person name="Henrissat B."/>
            <person name="Kuo A."/>
            <person name="Liang C."/>
            <person name="Lipzen A."/>
            <person name="Lutzoni F."/>
            <person name="Magnuson J."/>
            <person name="Mondo S."/>
            <person name="Nolan M."/>
            <person name="Ohm R."/>
            <person name="Pangilinan J."/>
            <person name="Park H.-J."/>
            <person name="Ramirez L."/>
            <person name="Alfaro M."/>
            <person name="Sun H."/>
            <person name="Tritt A."/>
            <person name="Yoshinaga Y."/>
            <person name="Zwiers L.-H."/>
            <person name="Turgeon B."/>
            <person name="Goodwin S."/>
            <person name="Spatafora J."/>
            <person name="Crous P."/>
            <person name="Grigoriev I."/>
        </authorList>
    </citation>
    <scope>NUCLEOTIDE SEQUENCE</scope>
    <source>
        <strain evidence="1">CBS 119925</strain>
    </source>
</reference>
<evidence type="ECO:0000313" key="2">
    <source>
        <dbReference type="Proteomes" id="UP000799440"/>
    </source>
</evidence>
<accession>A0A6A6VEH0</accession>
<gene>
    <name evidence="1" type="ORF">M011DRAFT_485843</name>
</gene>
<name>A0A6A6VEH0_9PLEO</name>
<dbReference type="PANTHER" id="PTHR37540:SF5">
    <property type="entry name" value="TRANSCRIPTION FACTOR DOMAIN-CONTAINING PROTEIN"/>
    <property type="match status" value="1"/>
</dbReference>
<dbReference type="PANTHER" id="PTHR37540">
    <property type="entry name" value="TRANSCRIPTION FACTOR (ACR-2), PUTATIVE-RELATED-RELATED"/>
    <property type="match status" value="1"/>
</dbReference>
<dbReference type="EMBL" id="MU006570">
    <property type="protein sequence ID" value="KAF2747950.1"/>
    <property type="molecule type" value="Genomic_DNA"/>
</dbReference>
<dbReference type="Proteomes" id="UP000799440">
    <property type="component" value="Unassembled WGS sequence"/>
</dbReference>
<proteinExistence type="predicted"/>
<organism evidence="1 2">
    <name type="scientific">Sporormia fimetaria CBS 119925</name>
    <dbReference type="NCBI Taxonomy" id="1340428"/>
    <lineage>
        <taxon>Eukaryota</taxon>
        <taxon>Fungi</taxon>
        <taxon>Dikarya</taxon>
        <taxon>Ascomycota</taxon>
        <taxon>Pezizomycotina</taxon>
        <taxon>Dothideomycetes</taxon>
        <taxon>Pleosporomycetidae</taxon>
        <taxon>Pleosporales</taxon>
        <taxon>Sporormiaceae</taxon>
        <taxon>Sporormia</taxon>
    </lineage>
</organism>